<evidence type="ECO:0000313" key="2">
    <source>
        <dbReference type="Proteomes" id="UP000289340"/>
    </source>
</evidence>
<sequence length="125" mass="14208">MIRYVHLLTTFLDEKRSKSIRIKYFLVNALTSYNILLGRLSLNELGAIVSTLHLVMKFPSDDGKIIIVRVDQMTAIECYVVSLRMAKPKVQLVACISLNYNLGEAKLEPREAKPKVDPAKEVKLF</sequence>
<comment type="caution">
    <text evidence="1">The sequence shown here is derived from an EMBL/GenBank/DDBJ whole genome shotgun (WGS) entry which is preliminary data.</text>
</comment>
<dbReference type="AlphaFoldDB" id="A0A445KM24"/>
<accession>A0A445KM24</accession>
<dbReference type="Proteomes" id="UP000289340">
    <property type="component" value="Chromosome 5"/>
</dbReference>
<proteinExistence type="predicted"/>
<organism evidence="1 2">
    <name type="scientific">Glycine soja</name>
    <name type="common">Wild soybean</name>
    <dbReference type="NCBI Taxonomy" id="3848"/>
    <lineage>
        <taxon>Eukaryota</taxon>
        <taxon>Viridiplantae</taxon>
        <taxon>Streptophyta</taxon>
        <taxon>Embryophyta</taxon>
        <taxon>Tracheophyta</taxon>
        <taxon>Spermatophyta</taxon>
        <taxon>Magnoliopsida</taxon>
        <taxon>eudicotyledons</taxon>
        <taxon>Gunneridae</taxon>
        <taxon>Pentapetalae</taxon>
        <taxon>rosids</taxon>
        <taxon>fabids</taxon>
        <taxon>Fabales</taxon>
        <taxon>Fabaceae</taxon>
        <taxon>Papilionoideae</taxon>
        <taxon>50 kb inversion clade</taxon>
        <taxon>NPAAA clade</taxon>
        <taxon>indigoferoid/millettioid clade</taxon>
        <taxon>Phaseoleae</taxon>
        <taxon>Glycine</taxon>
        <taxon>Glycine subgen. Soja</taxon>
    </lineage>
</organism>
<protein>
    <submittedName>
        <fullName evidence="1">Uncharacterized protein</fullName>
    </submittedName>
</protein>
<evidence type="ECO:0000313" key="1">
    <source>
        <dbReference type="EMBL" id="RZC11950.1"/>
    </source>
</evidence>
<name>A0A445KM24_GLYSO</name>
<keyword evidence="2" id="KW-1185">Reference proteome</keyword>
<reference evidence="1 2" key="1">
    <citation type="submission" date="2018-09" db="EMBL/GenBank/DDBJ databases">
        <title>A high-quality reference genome of wild soybean provides a powerful tool to mine soybean genomes.</title>
        <authorList>
            <person name="Xie M."/>
            <person name="Chung C.Y.L."/>
            <person name="Li M.-W."/>
            <person name="Wong F.-L."/>
            <person name="Chan T.-F."/>
            <person name="Lam H.-M."/>
        </authorList>
    </citation>
    <scope>NUCLEOTIDE SEQUENCE [LARGE SCALE GENOMIC DNA]</scope>
    <source>
        <strain evidence="2">cv. W05</strain>
        <tissue evidence="1">Hypocotyl of etiolated seedlings</tissue>
    </source>
</reference>
<gene>
    <name evidence="1" type="ORF">D0Y65_011948</name>
</gene>
<dbReference type="EMBL" id="QZWG01000005">
    <property type="protein sequence ID" value="RZC11950.1"/>
    <property type="molecule type" value="Genomic_DNA"/>
</dbReference>